<evidence type="ECO:0000313" key="3">
    <source>
        <dbReference type="Proteomes" id="UP000198749"/>
    </source>
</evidence>
<dbReference type="GO" id="GO:0005829">
    <property type="term" value="C:cytosol"/>
    <property type="evidence" value="ECO:0007669"/>
    <property type="project" value="TreeGrafter"/>
</dbReference>
<dbReference type="Proteomes" id="UP000198749">
    <property type="component" value="Unassembled WGS sequence"/>
</dbReference>
<accession>A0A1H9H8R3</accession>
<dbReference type="InterPro" id="IPR004017">
    <property type="entry name" value="Cys_rich_dom"/>
</dbReference>
<dbReference type="GO" id="GO:0016491">
    <property type="term" value="F:oxidoreductase activity"/>
    <property type="evidence" value="ECO:0007669"/>
    <property type="project" value="UniProtKB-ARBA"/>
</dbReference>
<dbReference type="OrthoDB" id="9770306at2"/>
<gene>
    <name evidence="2" type="ORF">SAMN03080615_02003</name>
</gene>
<organism evidence="2 3">
    <name type="scientific">Amphritea atlantica</name>
    <dbReference type="NCBI Taxonomy" id="355243"/>
    <lineage>
        <taxon>Bacteria</taxon>
        <taxon>Pseudomonadati</taxon>
        <taxon>Pseudomonadota</taxon>
        <taxon>Gammaproteobacteria</taxon>
        <taxon>Oceanospirillales</taxon>
        <taxon>Oceanospirillaceae</taxon>
        <taxon>Amphritea</taxon>
    </lineage>
</organism>
<dbReference type="STRING" id="355243.SAMN03080615_02003"/>
<evidence type="ECO:0000259" key="1">
    <source>
        <dbReference type="Pfam" id="PF02754"/>
    </source>
</evidence>
<name>A0A1H9H8R3_9GAMM</name>
<protein>
    <submittedName>
        <fullName evidence="2">L-lactate dehydrogenase complex protein LldE</fullName>
    </submittedName>
</protein>
<feature type="domain" description="Cysteine-rich" evidence="1">
    <location>
        <begin position="10"/>
        <end position="90"/>
    </location>
</feature>
<dbReference type="EMBL" id="FOGB01000005">
    <property type="protein sequence ID" value="SEQ58647.1"/>
    <property type="molecule type" value="Genomic_DNA"/>
</dbReference>
<dbReference type="Pfam" id="PF02754">
    <property type="entry name" value="CCG"/>
    <property type="match status" value="2"/>
</dbReference>
<dbReference type="PANTHER" id="PTHR30296">
    <property type="entry name" value="UNCHARACTERIZED PROTEIN YKGE"/>
    <property type="match status" value="1"/>
</dbReference>
<sequence length="267" mass="29419">MPNISSGPRVGLFVTCLADMFRPSVAFSTVKLLEQAGCKAEVPERQTCCGQPAFNSGDRKTTADIARQTIDAFDGYEYVVGPSGSCIGMLHYYPEVFAPSDSYYQRALELKNRSFEITSFLFDVIGMDSLQEQLRQLQFNHKVTYHDSCSGLRQLGIKQQPRQLLQQVQGVELEEMEEAETCCGFGGTFCVKYPEISNRMVSNKSEFISNTGAHTVLGGDLGCLLNMAGKLKREGKQVEARHIVEVLAGMTDTPAIGEADYGLAQQL</sequence>
<dbReference type="AlphaFoldDB" id="A0A1H9H8R3"/>
<reference evidence="3" key="1">
    <citation type="submission" date="2016-10" db="EMBL/GenBank/DDBJ databases">
        <authorList>
            <person name="Varghese N."/>
            <person name="Submissions S."/>
        </authorList>
    </citation>
    <scope>NUCLEOTIDE SEQUENCE [LARGE SCALE GENOMIC DNA]</scope>
    <source>
        <strain evidence="3">DSM 18887</strain>
    </source>
</reference>
<dbReference type="PANTHER" id="PTHR30296:SF0">
    <property type="entry name" value="LACTATE UTILIZATION PROTEIN A"/>
    <property type="match status" value="1"/>
</dbReference>
<dbReference type="RefSeq" id="WP_091357375.1">
    <property type="nucleotide sequence ID" value="NZ_AP025284.1"/>
</dbReference>
<feature type="domain" description="Cysteine-rich" evidence="1">
    <location>
        <begin position="143"/>
        <end position="227"/>
    </location>
</feature>
<proteinExistence type="predicted"/>
<keyword evidence="3" id="KW-1185">Reference proteome</keyword>
<evidence type="ECO:0000313" key="2">
    <source>
        <dbReference type="EMBL" id="SEQ58647.1"/>
    </source>
</evidence>